<comment type="similarity">
    <text evidence="3">Belongs to the Rieske iron-sulfur protein family.</text>
</comment>
<comment type="function">
    <text evidence="1">Iron-sulfur subunit of the cytochrome bc1 complex, an essential component of the respiratory electron transport chain required for ATP synthesis. The bc1 complex catalyzes the oxidation of menaquinol and the reduction of cytochrome c in the respiratory chain. The bc1 complex operates through a Q-cycle mechanism that couples electron transfer to generation of the proton gradient that drives ATP synthesis.</text>
</comment>
<keyword evidence="7" id="KW-0679">Respiratory chain</keyword>
<dbReference type="GO" id="GO:0004497">
    <property type="term" value="F:monooxygenase activity"/>
    <property type="evidence" value="ECO:0007669"/>
    <property type="project" value="UniProtKB-ARBA"/>
</dbReference>
<evidence type="ECO:0000256" key="9">
    <source>
        <dbReference type="ARBA" id="ARBA00022714"/>
    </source>
</evidence>
<keyword evidence="11" id="KW-0249">Electron transport</keyword>
<evidence type="ECO:0000256" key="16">
    <source>
        <dbReference type="ARBA" id="ARBA00023136"/>
    </source>
</evidence>
<dbReference type="AlphaFoldDB" id="A0A849K6H2"/>
<sequence>MGRRPRADDRCRCVDRSEVLVSENQNPTPGRDVTTTSGAQDPERFTDPGVPAHKLRLTDTDPAARRRNERLVVLLFAISCLGAIGSIVAYFAVRPDGTTEGVRLSTIALGVTMAISLLGIGIAAIHWSKSLMSDHEHVDERHELASSPEVREVAVQHLTDGVEDSGIARRGVLKGAAVSALALFPLTFAVPLISSVGGDWNISKFRHTLWERGTRLAYDPTGRPIRAADLTVGSAAHVIPEVPQEYMESHEWITEKAKAVVLLVRLNPEDLRSDQSPEGETWSYDGIVAYSKICTHVGCPVALYEQQTHHLLCPCHQSTFDMADGAKVVFGPANRPLPQLPITVDDEGYLIAQDDFAEPVGPSFWERLK</sequence>
<dbReference type="GO" id="GO:0051537">
    <property type="term" value="F:2 iron, 2 sulfur cluster binding"/>
    <property type="evidence" value="ECO:0007669"/>
    <property type="project" value="UniProtKB-KW"/>
</dbReference>
<evidence type="ECO:0000259" key="22">
    <source>
        <dbReference type="PROSITE" id="PS51296"/>
    </source>
</evidence>
<dbReference type="GO" id="GO:0016705">
    <property type="term" value="F:oxidoreductase activity, acting on paired donors, with incorporation or reduction of molecular oxygen"/>
    <property type="evidence" value="ECO:0007669"/>
    <property type="project" value="UniProtKB-ARBA"/>
</dbReference>
<gene>
    <name evidence="23" type="ORF">HLI28_13505</name>
</gene>
<evidence type="ECO:0000256" key="5">
    <source>
        <dbReference type="ARBA" id="ARBA00022448"/>
    </source>
</evidence>
<keyword evidence="16 21" id="KW-0472">Membrane</keyword>
<evidence type="ECO:0000256" key="20">
    <source>
        <dbReference type="SAM" id="MobiDB-lite"/>
    </source>
</evidence>
<keyword evidence="14" id="KW-0408">Iron</keyword>
<feature type="transmembrane region" description="Helical" evidence="21">
    <location>
        <begin position="71"/>
        <end position="92"/>
    </location>
</feature>
<evidence type="ECO:0000256" key="17">
    <source>
        <dbReference type="ARBA" id="ARBA00023157"/>
    </source>
</evidence>
<evidence type="ECO:0000256" key="11">
    <source>
        <dbReference type="ARBA" id="ARBA00022982"/>
    </source>
</evidence>
<dbReference type="Pfam" id="PF19297">
    <property type="entry name" value="QcrA_N"/>
    <property type="match status" value="1"/>
</dbReference>
<keyword evidence="13" id="KW-0560">Oxidoreductase</keyword>
<comment type="caution">
    <text evidence="23">The sequence shown here is derived from an EMBL/GenBank/DDBJ whole genome shotgun (WGS) entry which is preliminary data.</text>
</comment>
<evidence type="ECO:0000256" key="6">
    <source>
        <dbReference type="ARBA" id="ARBA00022475"/>
    </source>
</evidence>
<keyword evidence="8 21" id="KW-0812">Transmembrane</keyword>
<dbReference type="CDD" id="cd03467">
    <property type="entry name" value="Rieske"/>
    <property type="match status" value="1"/>
</dbReference>
<evidence type="ECO:0000256" key="15">
    <source>
        <dbReference type="ARBA" id="ARBA00023014"/>
    </source>
</evidence>
<dbReference type="Pfam" id="PF00355">
    <property type="entry name" value="Rieske"/>
    <property type="match status" value="1"/>
</dbReference>
<feature type="transmembrane region" description="Helical" evidence="21">
    <location>
        <begin position="104"/>
        <end position="125"/>
    </location>
</feature>
<evidence type="ECO:0000256" key="2">
    <source>
        <dbReference type="ARBA" id="ARBA00004651"/>
    </source>
</evidence>
<evidence type="ECO:0000313" key="24">
    <source>
        <dbReference type="Proteomes" id="UP000557204"/>
    </source>
</evidence>
<evidence type="ECO:0000256" key="21">
    <source>
        <dbReference type="SAM" id="Phobius"/>
    </source>
</evidence>
<reference evidence="23 24" key="1">
    <citation type="submission" date="2020-05" db="EMBL/GenBank/DDBJ databases">
        <title>Genome sequence of Isoptericola sp. JC619 isolated from Chilika lagoon, India.</title>
        <authorList>
            <person name="Kumar D."/>
            <person name="Appam K."/>
            <person name="Gandham S."/>
            <person name="Uppada J."/>
            <person name="Sasikala C."/>
            <person name="Venkata Ramana C."/>
        </authorList>
    </citation>
    <scope>NUCLEOTIDE SEQUENCE [LARGE SCALE GENOMIC DNA]</scope>
    <source>
        <strain evidence="23 24">JC619</strain>
    </source>
</reference>
<keyword evidence="5" id="KW-0813">Transport</keyword>
<dbReference type="InterPro" id="IPR017941">
    <property type="entry name" value="Rieske_2Fe-2S"/>
</dbReference>
<evidence type="ECO:0000256" key="4">
    <source>
        <dbReference type="ARBA" id="ARBA00015816"/>
    </source>
</evidence>
<feature type="domain" description="Rieske" evidence="22">
    <location>
        <begin position="258"/>
        <end position="351"/>
    </location>
</feature>
<evidence type="ECO:0000256" key="1">
    <source>
        <dbReference type="ARBA" id="ARBA00002494"/>
    </source>
</evidence>
<name>A0A849K6H2_9MICO</name>
<keyword evidence="9" id="KW-0001">2Fe-2S</keyword>
<protein>
    <recommendedName>
        <fullName evidence="4">Cytochrome bc1 complex Rieske iron-sulfur subunit</fullName>
    </recommendedName>
    <alternativeName>
        <fullName evidence="18">Cytochrome bc1 reductase complex subunit QcrA</fullName>
    </alternativeName>
    <alternativeName>
        <fullName evidence="19">Rieske iron-sulfur protein</fullName>
    </alternativeName>
</protein>
<keyword evidence="6" id="KW-1003">Cell membrane</keyword>
<evidence type="ECO:0000256" key="7">
    <source>
        <dbReference type="ARBA" id="ARBA00022660"/>
    </source>
</evidence>
<dbReference type="GO" id="GO:0046872">
    <property type="term" value="F:metal ion binding"/>
    <property type="evidence" value="ECO:0007669"/>
    <property type="project" value="UniProtKB-KW"/>
</dbReference>
<dbReference type="InterPro" id="IPR045603">
    <property type="entry name" value="QcrA_N"/>
</dbReference>
<keyword evidence="15" id="KW-0411">Iron-sulfur</keyword>
<evidence type="ECO:0000313" key="23">
    <source>
        <dbReference type="EMBL" id="NNU28551.1"/>
    </source>
</evidence>
<dbReference type="Gene3D" id="2.102.10.10">
    <property type="entry name" value="Rieske [2Fe-2S] iron-sulphur domain"/>
    <property type="match status" value="1"/>
</dbReference>
<evidence type="ECO:0000256" key="12">
    <source>
        <dbReference type="ARBA" id="ARBA00022989"/>
    </source>
</evidence>
<keyword evidence="24" id="KW-1185">Reference proteome</keyword>
<keyword evidence="10" id="KW-0479">Metal-binding</keyword>
<evidence type="ECO:0000256" key="10">
    <source>
        <dbReference type="ARBA" id="ARBA00022723"/>
    </source>
</evidence>
<dbReference type="InterPro" id="IPR036922">
    <property type="entry name" value="Rieske_2Fe-2S_sf"/>
</dbReference>
<organism evidence="23 24">
    <name type="scientific">Isoptericola sediminis</name>
    <dbReference type="NCBI Taxonomy" id="2733572"/>
    <lineage>
        <taxon>Bacteria</taxon>
        <taxon>Bacillati</taxon>
        <taxon>Actinomycetota</taxon>
        <taxon>Actinomycetes</taxon>
        <taxon>Micrococcales</taxon>
        <taxon>Promicromonosporaceae</taxon>
        <taxon>Isoptericola</taxon>
    </lineage>
</organism>
<evidence type="ECO:0000256" key="13">
    <source>
        <dbReference type="ARBA" id="ARBA00023002"/>
    </source>
</evidence>
<keyword evidence="17" id="KW-1015">Disulfide bond</keyword>
<evidence type="ECO:0000256" key="14">
    <source>
        <dbReference type="ARBA" id="ARBA00023004"/>
    </source>
</evidence>
<dbReference type="PANTHER" id="PTHR10134">
    <property type="entry name" value="CYTOCHROME B-C1 COMPLEX SUBUNIT RIESKE, MITOCHONDRIAL"/>
    <property type="match status" value="1"/>
</dbReference>
<dbReference type="SUPFAM" id="SSF50022">
    <property type="entry name" value="ISP domain"/>
    <property type="match status" value="1"/>
</dbReference>
<dbReference type="InterPro" id="IPR014349">
    <property type="entry name" value="Rieske_Fe-S_prot"/>
</dbReference>
<evidence type="ECO:0000256" key="3">
    <source>
        <dbReference type="ARBA" id="ARBA00010651"/>
    </source>
</evidence>
<evidence type="ECO:0000256" key="8">
    <source>
        <dbReference type="ARBA" id="ARBA00022692"/>
    </source>
</evidence>
<dbReference type="PROSITE" id="PS51296">
    <property type="entry name" value="RIESKE"/>
    <property type="match status" value="1"/>
</dbReference>
<proteinExistence type="inferred from homology"/>
<dbReference type="GO" id="GO:0005886">
    <property type="term" value="C:plasma membrane"/>
    <property type="evidence" value="ECO:0007669"/>
    <property type="project" value="UniProtKB-SubCell"/>
</dbReference>
<dbReference type="Proteomes" id="UP000557204">
    <property type="component" value="Unassembled WGS sequence"/>
</dbReference>
<feature type="region of interest" description="Disordered" evidence="20">
    <location>
        <begin position="18"/>
        <end position="61"/>
    </location>
</feature>
<accession>A0A849K6H2</accession>
<evidence type="ECO:0000256" key="18">
    <source>
        <dbReference type="ARBA" id="ARBA00029586"/>
    </source>
</evidence>
<dbReference type="EMBL" id="JABFAJ010000024">
    <property type="protein sequence ID" value="NNU28551.1"/>
    <property type="molecule type" value="Genomic_DNA"/>
</dbReference>
<keyword evidence="12 21" id="KW-1133">Transmembrane helix</keyword>
<evidence type="ECO:0000256" key="19">
    <source>
        <dbReference type="ARBA" id="ARBA00032409"/>
    </source>
</evidence>
<feature type="compositionally biased region" description="Polar residues" evidence="20">
    <location>
        <begin position="22"/>
        <end position="39"/>
    </location>
</feature>
<comment type="subcellular location">
    <subcellularLocation>
        <location evidence="2">Cell membrane</location>
        <topology evidence="2">Multi-pass membrane protein</topology>
    </subcellularLocation>
</comment>